<keyword evidence="1" id="KW-1133">Transmembrane helix</keyword>
<feature type="transmembrane region" description="Helical" evidence="1">
    <location>
        <begin position="33"/>
        <end position="57"/>
    </location>
</feature>
<dbReference type="RefSeq" id="WP_168668354.1">
    <property type="nucleotide sequence ID" value="NZ_JAAXKX010000008.1"/>
</dbReference>
<reference evidence="2 3" key="1">
    <citation type="submission" date="2020-04" db="EMBL/GenBank/DDBJ databases">
        <title>Draft Whole-Genome sequence of Marichromatium bheemlicum DSM 18632, type strain.</title>
        <authorList>
            <person name="Kyndt J.A."/>
            <person name="Meyer T.E."/>
        </authorList>
    </citation>
    <scope>NUCLEOTIDE SEQUENCE [LARGE SCALE GENOMIC DNA]</scope>
    <source>
        <strain evidence="2 3">DSM 18632</strain>
    </source>
</reference>
<gene>
    <name evidence="2" type="ORF">HF203_07750</name>
</gene>
<proteinExistence type="predicted"/>
<keyword evidence="1" id="KW-0472">Membrane</keyword>
<sequence>MAKEHPTPETRTGWRAPIDRVVSSAPMRLAQTLGLRLSVTALLLGWLVLLVGINALYPIDVSGLFLSAVFLTLYVLPGLIAYDRGLTKRLRITVINVFFGWTLVGWAGVLFWALIGEPDPESSGIAHARP</sequence>
<dbReference type="EMBL" id="JAAXKX010000008">
    <property type="protein sequence ID" value="NKN33114.1"/>
    <property type="molecule type" value="Genomic_DNA"/>
</dbReference>
<organism evidence="2 3">
    <name type="scientific">Marichromatium bheemlicum</name>
    <dbReference type="NCBI Taxonomy" id="365339"/>
    <lineage>
        <taxon>Bacteria</taxon>
        <taxon>Pseudomonadati</taxon>
        <taxon>Pseudomonadota</taxon>
        <taxon>Gammaproteobacteria</taxon>
        <taxon>Chromatiales</taxon>
        <taxon>Chromatiaceae</taxon>
        <taxon>Marichromatium</taxon>
    </lineage>
</organism>
<name>A0ABX1I6C5_9GAMM</name>
<accession>A0ABX1I6C5</accession>
<protein>
    <submittedName>
        <fullName evidence="2">Superinfection immunity protein</fullName>
    </submittedName>
</protein>
<comment type="caution">
    <text evidence="2">The sequence shown here is derived from an EMBL/GenBank/DDBJ whole genome shotgun (WGS) entry which is preliminary data.</text>
</comment>
<keyword evidence="3" id="KW-1185">Reference proteome</keyword>
<dbReference type="InterPro" id="IPR016410">
    <property type="entry name" value="Phage_imm"/>
</dbReference>
<feature type="transmembrane region" description="Helical" evidence="1">
    <location>
        <begin position="94"/>
        <end position="115"/>
    </location>
</feature>
<keyword evidence="1" id="KW-0812">Transmembrane</keyword>
<evidence type="ECO:0000313" key="2">
    <source>
        <dbReference type="EMBL" id="NKN33114.1"/>
    </source>
</evidence>
<dbReference type="Pfam" id="PF14373">
    <property type="entry name" value="Imm_superinfect"/>
    <property type="match status" value="1"/>
</dbReference>
<dbReference type="Proteomes" id="UP000740754">
    <property type="component" value="Unassembled WGS sequence"/>
</dbReference>
<evidence type="ECO:0000256" key="1">
    <source>
        <dbReference type="SAM" id="Phobius"/>
    </source>
</evidence>
<feature type="transmembrane region" description="Helical" evidence="1">
    <location>
        <begin position="63"/>
        <end position="82"/>
    </location>
</feature>
<evidence type="ECO:0000313" key="3">
    <source>
        <dbReference type="Proteomes" id="UP000740754"/>
    </source>
</evidence>